<dbReference type="Pfam" id="PF00107">
    <property type="entry name" value="ADH_zinc_N"/>
    <property type="match status" value="1"/>
</dbReference>
<dbReference type="Pfam" id="PF08240">
    <property type="entry name" value="ADH_N"/>
    <property type="match status" value="1"/>
</dbReference>
<evidence type="ECO:0000259" key="2">
    <source>
        <dbReference type="Pfam" id="PF00107"/>
    </source>
</evidence>
<evidence type="ECO:0000256" key="1">
    <source>
        <dbReference type="ARBA" id="ARBA00023002"/>
    </source>
</evidence>
<reference evidence="4 5" key="1">
    <citation type="submission" date="2018-08" db="EMBL/GenBank/DDBJ databases">
        <title>Bacillus chawlae sp. nov., Bacillus glennii sp. nov., and Bacillus saganii sp. nov. Isolated from the Vehicle Assembly Building at Kennedy Space Center where the Viking Spacecraft were Assembled.</title>
        <authorList>
            <person name="Seuylemezian A."/>
            <person name="Vaishampayan P."/>
        </authorList>
    </citation>
    <scope>NUCLEOTIDE SEQUENCE [LARGE SCALE GENOMIC DNA]</scope>
    <source>
        <strain evidence="4 5">V44-8</strain>
    </source>
</reference>
<dbReference type="InterPro" id="IPR013149">
    <property type="entry name" value="ADH-like_C"/>
</dbReference>
<dbReference type="AlphaFoldDB" id="A0A372LFH1"/>
<dbReference type="EMBL" id="QVTD01000003">
    <property type="protein sequence ID" value="RFU64819.1"/>
    <property type="molecule type" value="Genomic_DNA"/>
</dbReference>
<evidence type="ECO:0000313" key="4">
    <source>
        <dbReference type="EMBL" id="RFU64819.1"/>
    </source>
</evidence>
<accession>A0A372LFH1</accession>
<proteinExistence type="predicted"/>
<dbReference type="Gene3D" id="3.40.50.720">
    <property type="entry name" value="NAD(P)-binding Rossmann-like Domain"/>
    <property type="match status" value="1"/>
</dbReference>
<sequence length="344" mass="37928">MIAAIKTEHARKIVLKEVPAPHLVEGEVLIKVEYCGVCGSDLHAYTHAKGYEFVEKPIILGHEISGIVVDCYDSSLERLNGKNVVVESMHYCNECSNCRDGRFSICEKNQVIGLHFNGGMAQFVKTKAEFVRVIPEGFSLRTAALSEPMSIAVHAVKKAGEIKENQVVLVQGPGIIGFFVGLVCIKKGAKVFISGLEQDDKNRLSQAPVFGMIPQRADRDLLDQKVDTMFECSGSGAAVKTGISSLKKGGKAVFVALYEQPVSLFLTDLVRNEWPIITSYGCDPSDYSSAFEILKEYEKQIETIISYYPLSEINQAFQDSFKQEVLKPVLVIDEAEGGIDCEFE</sequence>
<evidence type="ECO:0000313" key="5">
    <source>
        <dbReference type="Proteomes" id="UP000262939"/>
    </source>
</evidence>
<dbReference type="GO" id="GO:0016491">
    <property type="term" value="F:oxidoreductase activity"/>
    <property type="evidence" value="ECO:0007669"/>
    <property type="project" value="UniProtKB-KW"/>
</dbReference>
<dbReference type="InterPro" id="IPR013154">
    <property type="entry name" value="ADH-like_N"/>
</dbReference>
<dbReference type="InterPro" id="IPR050129">
    <property type="entry name" value="Zn_alcohol_dh"/>
</dbReference>
<keyword evidence="5" id="KW-1185">Reference proteome</keyword>
<protein>
    <recommendedName>
        <fullName evidence="6">Alcohol dehydrogenase</fullName>
    </recommendedName>
</protein>
<dbReference type="InterPro" id="IPR036291">
    <property type="entry name" value="NAD(P)-bd_dom_sf"/>
</dbReference>
<dbReference type="RefSeq" id="WP_117320995.1">
    <property type="nucleotide sequence ID" value="NZ_QVTD01000003.1"/>
</dbReference>
<keyword evidence="1" id="KW-0560">Oxidoreductase</keyword>
<feature type="domain" description="Alcohol dehydrogenase-like C-terminal" evidence="2">
    <location>
        <begin position="219"/>
        <end position="295"/>
    </location>
</feature>
<name>A0A372LFH1_9BACI</name>
<dbReference type="OrthoDB" id="9770238at2"/>
<dbReference type="PANTHER" id="PTHR43401:SF2">
    <property type="entry name" value="L-THREONINE 3-DEHYDROGENASE"/>
    <property type="match status" value="1"/>
</dbReference>
<dbReference type="SUPFAM" id="SSF50129">
    <property type="entry name" value="GroES-like"/>
    <property type="match status" value="1"/>
</dbReference>
<organism evidence="4 5">
    <name type="scientific">Peribacillus glennii</name>
    <dbReference type="NCBI Taxonomy" id="2303991"/>
    <lineage>
        <taxon>Bacteria</taxon>
        <taxon>Bacillati</taxon>
        <taxon>Bacillota</taxon>
        <taxon>Bacilli</taxon>
        <taxon>Bacillales</taxon>
        <taxon>Bacillaceae</taxon>
        <taxon>Peribacillus</taxon>
    </lineage>
</organism>
<comment type="caution">
    <text evidence="4">The sequence shown here is derived from an EMBL/GenBank/DDBJ whole genome shotgun (WGS) entry which is preliminary data.</text>
</comment>
<gene>
    <name evidence="4" type="ORF">D0466_02530</name>
</gene>
<dbReference type="Proteomes" id="UP000262939">
    <property type="component" value="Unassembled WGS sequence"/>
</dbReference>
<dbReference type="Gene3D" id="3.90.180.10">
    <property type="entry name" value="Medium-chain alcohol dehydrogenases, catalytic domain"/>
    <property type="match status" value="1"/>
</dbReference>
<dbReference type="InterPro" id="IPR011032">
    <property type="entry name" value="GroES-like_sf"/>
</dbReference>
<evidence type="ECO:0000259" key="3">
    <source>
        <dbReference type="Pfam" id="PF08240"/>
    </source>
</evidence>
<evidence type="ECO:0008006" key="6">
    <source>
        <dbReference type="Google" id="ProtNLM"/>
    </source>
</evidence>
<dbReference type="SUPFAM" id="SSF51735">
    <property type="entry name" value="NAD(P)-binding Rossmann-fold domains"/>
    <property type="match status" value="1"/>
</dbReference>
<dbReference type="PANTHER" id="PTHR43401">
    <property type="entry name" value="L-THREONINE 3-DEHYDROGENASE"/>
    <property type="match status" value="1"/>
</dbReference>
<feature type="domain" description="Alcohol dehydrogenase-like N-terminal" evidence="3">
    <location>
        <begin position="25"/>
        <end position="135"/>
    </location>
</feature>